<protein>
    <submittedName>
        <fullName evidence="5">Cobyrinic acid a,c-diamide synthase</fullName>
    </submittedName>
</protein>
<dbReference type="GO" id="GO:0005829">
    <property type="term" value="C:cytosol"/>
    <property type="evidence" value="ECO:0007669"/>
    <property type="project" value="TreeGrafter"/>
</dbReference>
<dbReference type="InterPro" id="IPR050625">
    <property type="entry name" value="ParA/MinD_ATPase"/>
</dbReference>
<dbReference type="PIRSF" id="PIRSF003092">
    <property type="entry name" value="MinD"/>
    <property type="match status" value="1"/>
</dbReference>
<dbReference type="SUPFAM" id="SSF52540">
    <property type="entry name" value="P-loop containing nucleoside triphosphate hydrolases"/>
    <property type="match status" value="1"/>
</dbReference>
<gene>
    <name evidence="5" type="ORF">VI08_05510</name>
</gene>
<dbReference type="GO" id="GO:0005524">
    <property type="term" value="F:ATP binding"/>
    <property type="evidence" value="ECO:0007669"/>
    <property type="project" value="UniProtKB-KW"/>
</dbReference>
<dbReference type="OrthoDB" id="9816297at2"/>
<dbReference type="AlphaFoldDB" id="A0A0F3KZC0"/>
<dbReference type="GO" id="GO:0009898">
    <property type="term" value="C:cytoplasmic side of plasma membrane"/>
    <property type="evidence" value="ECO:0007669"/>
    <property type="project" value="TreeGrafter"/>
</dbReference>
<evidence type="ECO:0000256" key="2">
    <source>
        <dbReference type="ARBA" id="ARBA00022840"/>
    </source>
</evidence>
<keyword evidence="1 3" id="KW-0547">Nucleotide-binding</keyword>
<sequence>MTTHVDNTQAAGLNWLADRRPTRSIAIAGGKGGVGKTTVAVNLGMALAMGGRDVLILDADLGMANIDVLLGLQPQRHLGHMLEGSCRIEDLVLEAQHGLKVIPATSGTRRMAQLPNIEHAAVIRAFDEYPLAPEYLLVDTAAGISDSVSMFAAASDEVVIVVCDEPASLTDAYALIKVLSREFAVSRFRIVANMVRHAQEGRQLFEKLSRVATRFLDVSLDFMGMVPHDEYLRQAIRRQSAVVDAWPSSRSAVGFKNLARSVDTWGEPEPRGQGRIGFFAGRDHVGGGLPL</sequence>
<evidence type="ECO:0000256" key="3">
    <source>
        <dbReference type="PIRSR" id="PIRSR003092-1"/>
    </source>
</evidence>
<feature type="domain" description="CobQ/CobB/MinD/ParA nucleotide binding" evidence="4">
    <location>
        <begin position="25"/>
        <end position="239"/>
    </location>
</feature>
<dbReference type="PANTHER" id="PTHR43384:SF4">
    <property type="entry name" value="CELLULOSE BIOSYNTHESIS PROTEIN BCSQ-RELATED"/>
    <property type="match status" value="1"/>
</dbReference>
<dbReference type="Proteomes" id="UP000033651">
    <property type="component" value="Unassembled WGS sequence"/>
</dbReference>
<dbReference type="InterPro" id="IPR027417">
    <property type="entry name" value="P-loop_NTPase"/>
</dbReference>
<feature type="binding site" evidence="3">
    <location>
        <begin position="31"/>
        <end position="38"/>
    </location>
    <ligand>
        <name>ATP</name>
        <dbReference type="ChEBI" id="CHEBI:30616"/>
    </ligand>
</feature>
<dbReference type="RefSeq" id="WP_045828555.1">
    <property type="nucleotide sequence ID" value="NZ_JZRB01000010.1"/>
</dbReference>
<keyword evidence="2 3" id="KW-0067">ATP-binding</keyword>
<dbReference type="GO" id="GO:0051782">
    <property type="term" value="P:negative regulation of cell division"/>
    <property type="evidence" value="ECO:0007669"/>
    <property type="project" value="TreeGrafter"/>
</dbReference>
<dbReference type="InterPro" id="IPR025501">
    <property type="entry name" value="MinD_FleN"/>
</dbReference>
<dbReference type="Gene3D" id="3.40.50.300">
    <property type="entry name" value="P-loop containing nucleotide triphosphate hydrolases"/>
    <property type="match status" value="1"/>
</dbReference>
<organism evidence="5 6">
    <name type="scientific">Luteibacter yeojuensis</name>
    <dbReference type="NCBI Taxonomy" id="345309"/>
    <lineage>
        <taxon>Bacteria</taxon>
        <taxon>Pseudomonadati</taxon>
        <taxon>Pseudomonadota</taxon>
        <taxon>Gammaproteobacteria</taxon>
        <taxon>Lysobacterales</taxon>
        <taxon>Rhodanobacteraceae</taxon>
        <taxon>Luteibacter</taxon>
    </lineage>
</organism>
<dbReference type="CDD" id="cd02038">
    <property type="entry name" value="FlhG-like"/>
    <property type="match status" value="1"/>
</dbReference>
<dbReference type="PATRIC" id="fig|345309.4.peg.244"/>
<evidence type="ECO:0000313" key="5">
    <source>
        <dbReference type="EMBL" id="KJV36307.1"/>
    </source>
</evidence>
<proteinExistence type="predicted"/>
<keyword evidence="6" id="KW-1185">Reference proteome</keyword>
<comment type="caution">
    <text evidence="5">The sequence shown here is derived from an EMBL/GenBank/DDBJ whole genome shotgun (WGS) entry which is preliminary data.</text>
</comment>
<evidence type="ECO:0000256" key="1">
    <source>
        <dbReference type="ARBA" id="ARBA00022741"/>
    </source>
</evidence>
<evidence type="ECO:0000259" key="4">
    <source>
        <dbReference type="Pfam" id="PF01656"/>
    </source>
</evidence>
<dbReference type="InterPro" id="IPR002586">
    <property type="entry name" value="CobQ/CobB/MinD/ParA_Nub-bd_dom"/>
</dbReference>
<dbReference type="GO" id="GO:0016887">
    <property type="term" value="F:ATP hydrolysis activity"/>
    <property type="evidence" value="ECO:0007669"/>
    <property type="project" value="TreeGrafter"/>
</dbReference>
<accession>A0A0F3KZC0</accession>
<dbReference type="EMBL" id="JZRB01000010">
    <property type="protein sequence ID" value="KJV36307.1"/>
    <property type="molecule type" value="Genomic_DNA"/>
</dbReference>
<reference evidence="5 6" key="1">
    <citation type="submission" date="2015-03" db="EMBL/GenBank/DDBJ databases">
        <title>Draft genome sequence of Luteibacter yeojuensis strain SU11.</title>
        <authorList>
            <person name="Sulaiman J."/>
            <person name="Priya K."/>
            <person name="Chan K.-G."/>
        </authorList>
    </citation>
    <scope>NUCLEOTIDE SEQUENCE [LARGE SCALE GENOMIC DNA]</scope>
    <source>
        <strain evidence="5 6">SU11</strain>
    </source>
</reference>
<evidence type="ECO:0000313" key="6">
    <source>
        <dbReference type="Proteomes" id="UP000033651"/>
    </source>
</evidence>
<name>A0A0F3KZC0_9GAMM</name>
<dbReference type="Pfam" id="PF01656">
    <property type="entry name" value="CbiA"/>
    <property type="match status" value="1"/>
</dbReference>
<dbReference type="PANTHER" id="PTHR43384">
    <property type="entry name" value="SEPTUM SITE-DETERMINING PROTEIN MIND HOMOLOG, CHLOROPLASTIC-RELATED"/>
    <property type="match status" value="1"/>
</dbReference>
<dbReference type="InterPro" id="IPR033875">
    <property type="entry name" value="FlhG"/>
</dbReference>